<dbReference type="EMBL" id="JACBZI010000001">
    <property type="protein sequence ID" value="NYI12298.1"/>
    <property type="molecule type" value="Genomic_DNA"/>
</dbReference>
<feature type="transmembrane region" description="Helical" evidence="8">
    <location>
        <begin position="21"/>
        <end position="44"/>
    </location>
</feature>
<feature type="transmembrane region" description="Helical" evidence="8">
    <location>
        <begin position="389"/>
        <end position="409"/>
    </location>
</feature>
<dbReference type="GO" id="GO:0016020">
    <property type="term" value="C:membrane"/>
    <property type="evidence" value="ECO:0007669"/>
    <property type="project" value="UniProtKB-SubCell"/>
</dbReference>
<dbReference type="AlphaFoldDB" id="A0A7Y9YHI1"/>
<accession>A0A7Y9YHI1</accession>
<feature type="compositionally biased region" description="Basic and acidic residues" evidence="7">
    <location>
        <begin position="480"/>
        <end position="491"/>
    </location>
</feature>
<evidence type="ECO:0000256" key="5">
    <source>
        <dbReference type="ARBA" id="ARBA00022989"/>
    </source>
</evidence>
<keyword evidence="11" id="KW-1185">Reference proteome</keyword>
<sequence length="491" mass="54346">MTTRVRRSAPARWYARLGRRGQAAVEIGLGTVAPPVVGLCAYVLVAWSPAQGALEMWFWVLFASLLGTAFLIAIETARAFRFPDPPLKRPVEVLDLPRVATVVAAYLPNEQATIVESLHAHLAIDYPRDRHLVVLAYNTPVPLMVERELQELADREPRLLVVEAAGSTSKVENLEVAMELLRGHVDVVGVFDADHHPHPSCARRAAQWLADAAGEERYDVVQGQCAIRNDRDTFVTRTVAAEFATLYAVAHPGRTVTHDFGLFGGSNGWWRAEVLDELGLDGRMLTEDIDVSMRALDQGRRLAMDPRILSYELAPTDWSGWWKQRTRWAQGWHEVSLRHCAALLLNRRLSLVQRRGVAFLLAWRAVHPFLATQLVPLVIAMAWATDRRVVWDLLFFIVAAIGVNGVPVLQAVAANRLAAPGIGARPGLFARYVLVSVLGYAELRMSVTRGAVVRHLLGAHSWDVTARTSQAPAHGADPAPAEHRRDLEIAL</sequence>
<protein>
    <submittedName>
        <fullName evidence="10">Cellulose synthase/poly-beta-1,6-N-acetylglucosamine synthase-like glycosyltransferase</fullName>
    </submittedName>
</protein>
<feature type="domain" description="Glycosyltransferase 2-like" evidence="9">
    <location>
        <begin position="190"/>
        <end position="384"/>
    </location>
</feature>
<organism evidence="10 11">
    <name type="scientific">Nocardioides marinus</name>
    <dbReference type="NCBI Taxonomy" id="374514"/>
    <lineage>
        <taxon>Bacteria</taxon>
        <taxon>Bacillati</taxon>
        <taxon>Actinomycetota</taxon>
        <taxon>Actinomycetes</taxon>
        <taxon>Propionibacteriales</taxon>
        <taxon>Nocardioidaceae</taxon>
        <taxon>Nocardioides</taxon>
    </lineage>
</organism>
<dbReference type="PANTHER" id="PTHR43867">
    <property type="entry name" value="CELLULOSE SYNTHASE CATALYTIC SUBUNIT A [UDP-FORMING]"/>
    <property type="match status" value="1"/>
</dbReference>
<feature type="transmembrane region" description="Helical" evidence="8">
    <location>
        <begin position="56"/>
        <end position="74"/>
    </location>
</feature>
<dbReference type="CDD" id="cd06423">
    <property type="entry name" value="CESA_like"/>
    <property type="match status" value="1"/>
</dbReference>
<comment type="caution">
    <text evidence="10">The sequence shown here is derived from an EMBL/GenBank/DDBJ whole genome shotgun (WGS) entry which is preliminary data.</text>
</comment>
<feature type="transmembrane region" description="Helical" evidence="8">
    <location>
        <begin position="357"/>
        <end position="383"/>
    </location>
</feature>
<evidence type="ECO:0000256" key="1">
    <source>
        <dbReference type="ARBA" id="ARBA00004141"/>
    </source>
</evidence>
<proteinExistence type="predicted"/>
<dbReference type="SUPFAM" id="SSF53448">
    <property type="entry name" value="Nucleotide-diphospho-sugar transferases"/>
    <property type="match status" value="1"/>
</dbReference>
<evidence type="ECO:0000256" key="3">
    <source>
        <dbReference type="ARBA" id="ARBA00022679"/>
    </source>
</evidence>
<feature type="region of interest" description="Disordered" evidence="7">
    <location>
        <begin position="468"/>
        <end position="491"/>
    </location>
</feature>
<comment type="subcellular location">
    <subcellularLocation>
        <location evidence="1">Membrane</location>
        <topology evidence="1">Multi-pass membrane protein</topology>
    </subcellularLocation>
</comment>
<dbReference type="Proteomes" id="UP000537326">
    <property type="component" value="Unassembled WGS sequence"/>
</dbReference>
<evidence type="ECO:0000256" key="7">
    <source>
        <dbReference type="SAM" id="MobiDB-lite"/>
    </source>
</evidence>
<evidence type="ECO:0000313" key="10">
    <source>
        <dbReference type="EMBL" id="NYI12298.1"/>
    </source>
</evidence>
<dbReference type="GO" id="GO:0016757">
    <property type="term" value="F:glycosyltransferase activity"/>
    <property type="evidence" value="ECO:0007669"/>
    <property type="project" value="UniProtKB-KW"/>
</dbReference>
<name>A0A7Y9YHI1_9ACTN</name>
<dbReference type="InterPro" id="IPR001173">
    <property type="entry name" value="Glyco_trans_2-like"/>
</dbReference>
<evidence type="ECO:0000256" key="2">
    <source>
        <dbReference type="ARBA" id="ARBA00022676"/>
    </source>
</evidence>
<dbReference type="InterPro" id="IPR050321">
    <property type="entry name" value="Glycosyltr_2/OpgH_subfam"/>
</dbReference>
<reference evidence="10 11" key="1">
    <citation type="submission" date="2020-07" db="EMBL/GenBank/DDBJ databases">
        <title>Sequencing the genomes of 1000 actinobacteria strains.</title>
        <authorList>
            <person name="Klenk H.-P."/>
        </authorList>
    </citation>
    <scope>NUCLEOTIDE SEQUENCE [LARGE SCALE GENOMIC DNA]</scope>
    <source>
        <strain evidence="10 11">DSM 18248</strain>
    </source>
</reference>
<evidence type="ECO:0000313" key="11">
    <source>
        <dbReference type="Proteomes" id="UP000537326"/>
    </source>
</evidence>
<dbReference type="Pfam" id="PF13632">
    <property type="entry name" value="Glyco_trans_2_3"/>
    <property type="match status" value="1"/>
</dbReference>
<keyword evidence="3 10" id="KW-0808">Transferase</keyword>
<dbReference type="Gene3D" id="3.90.550.10">
    <property type="entry name" value="Spore Coat Polysaccharide Biosynthesis Protein SpsA, Chain A"/>
    <property type="match status" value="1"/>
</dbReference>
<gene>
    <name evidence="10" type="ORF">BKA05_003813</name>
</gene>
<dbReference type="PANTHER" id="PTHR43867:SF2">
    <property type="entry name" value="CELLULOSE SYNTHASE CATALYTIC SUBUNIT A [UDP-FORMING]"/>
    <property type="match status" value="1"/>
</dbReference>
<evidence type="ECO:0000256" key="4">
    <source>
        <dbReference type="ARBA" id="ARBA00022692"/>
    </source>
</evidence>
<keyword evidence="6 8" id="KW-0472">Membrane</keyword>
<keyword evidence="5 8" id="KW-1133">Transmembrane helix</keyword>
<evidence type="ECO:0000259" key="9">
    <source>
        <dbReference type="Pfam" id="PF13632"/>
    </source>
</evidence>
<dbReference type="InterPro" id="IPR029044">
    <property type="entry name" value="Nucleotide-diphossugar_trans"/>
</dbReference>
<keyword evidence="2" id="KW-0328">Glycosyltransferase</keyword>
<evidence type="ECO:0000256" key="6">
    <source>
        <dbReference type="ARBA" id="ARBA00023136"/>
    </source>
</evidence>
<dbReference type="RefSeq" id="WP_179532863.1">
    <property type="nucleotide sequence ID" value="NZ_BAAAPP010000002.1"/>
</dbReference>
<evidence type="ECO:0000256" key="8">
    <source>
        <dbReference type="SAM" id="Phobius"/>
    </source>
</evidence>
<keyword evidence="4 8" id="KW-0812">Transmembrane</keyword>